<evidence type="ECO:0000313" key="5">
    <source>
        <dbReference type="Proteomes" id="UP000727490"/>
    </source>
</evidence>
<dbReference type="InterPro" id="IPR040198">
    <property type="entry name" value="Fido_containing"/>
</dbReference>
<dbReference type="Pfam" id="PF21248">
    <property type="entry name" value="SoFic-like_C"/>
    <property type="match status" value="1"/>
</dbReference>
<evidence type="ECO:0000256" key="1">
    <source>
        <dbReference type="PIRSR" id="PIRSR640198-1"/>
    </source>
</evidence>
<dbReference type="Proteomes" id="UP000727490">
    <property type="component" value="Unassembled WGS sequence"/>
</dbReference>
<protein>
    <submittedName>
        <fullName evidence="4">Fic family protein</fullName>
    </submittedName>
</protein>
<dbReference type="GO" id="GO:0005524">
    <property type="term" value="F:ATP binding"/>
    <property type="evidence" value="ECO:0007669"/>
    <property type="project" value="UniProtKB-KW"/>
</dbReference>
<dbReference type="InterPro" id="IPR026287">
    <property type="entry name" value="SoFic-like"/>
</dbReference>
<feature type="binding site" evidence="2">
    <location>
        <begin position="233"/>
        <end position="234"/>
    </location>
    <ligand>
        <name>ATP</name>
        <dbReference type="ChEBI" id="CHEBI:30616"/>
    </ligand>
</feature>
<keyword evidence="5" id="KW-1185">Reference proteome</keyword>
<dbReference type="InterPro" id="IPR048770">
    <property type="entry name" value="SoFic-like_C"/>
</dbReference>
<dbReference type="InterPro" id="IPR025758">
    <property type="entry name" value="Fic/DOC_N"/>
</dbReference>
<name>A0A951IX87_9BACT</name>
<dbReference type="Pfam" id="PF13784">
    <property type="entry name" value="Fic_N"/>
    <property type="match status" value="1"/>
</dbReference>
<dbReference type="PIRSF" id="PIRSF038925">
    <property type="entry name" value="AMP-prot_trans"/>
    <property type="match status" value="1"/>
</dbReference>
<reference evidence="4 5" key="1">
    <citation type="journal article" date="2020" name="Syst. Appl. Microbiol.">
        <title>Arthrospiribacter ruber gen. nov., sp. nov., a novel bacterium isolated from Arthrospira cultures.</title>
        <authorList>
            <person name="Waleron M."/>
            <person name="Misztak A."/>
            <person name="Waleron M.M."/>
            <person name="Furmaniak M."/>
            <person name="Mrozik A."/>
            <person name="Waleron K."/>
        </authorList>
    </citation>
    <scope>NUCLEOTIDE SEQUENCE [LARGE SCALE GENOMIC DNA]</scope>
    <source>
        <strain evidence="4 5">DPMB0001</strain>
    </source>
</reference>
<accession>A0A951IX87</accession>
<gene>
    <name evidence="4" type="ORF">EGN73_08185</name>
</gene>
<evidence type="ECO:0000259" key="3">
    <source>
        <dbReference type="PROSITE" id="PS51459"/>
    </source>
</evidence>
<dbReference type="PROSITE" id="PS51459">
    <property type="entry name" value="FIDO"/>
    <property type="match status" value="1"/>
</dbReference>
<feature type="domain" description="Fido" evidence="3">
    <location>
        <begin position="109"/>
        <end position="255"/>
    </location>
</feature>
<evidence type="ECO:0000313" key="4">
    <source>
        <dbReference type="EMBL" id="MBW3467794.1"/>
    </source>
</evidence>
<dbReference type="Pfam" id="PF02661">
    <property type="entry name" value="Fic"/>
    <property type="match status" value="1"/>
</dbReference>
<evidence type="ECO:0000256" key="2">
    <source>
        <dbReference type="PIRSR" id="PIRSR640198-2"/>
    </source>
</evidence>
<dbReference type="AlphaFoldDB" id="A0A951IX87"/>
<comment type="caution">
    <text evidence="4">The sequence shown here is derived from an EMBL/GenBank/DDBJ whole genome shotgun (WGS) entry which is preliminary data.</text>
</comment>
<proteinExistence type="predicted"/>
<dbReference type="InterPro" id="IPR003812">
    <property type="entry name" value="Fido"/>
</dbReference>
<dbReference type="EMBL" id="RPHB01000003">
    <property type="protein sequence ID" value="MBW3467794.1"/>
    <property type="molecule type" value="Genomic_DNA"/>
</dbReference>
<keyword evidence="2" id="KW-0067">ATP-binding</keyword>
<dbReference type="RefSeq" id="WP_219288172.1">
    <property type="nucleotide sequence ID" value="NZ_RPHB01000003.1"/>
</dbReference>
<feature type="active site" evidence="1">
    <location>
        <position position="191"/>
    </location>
</feature>
<feature type="binding site" evidence="2">
    <location>
        <begin position="195"/>
        <end position="202"/>
    </location>
    <ligand>
        <name>ATP</name>
        <dbReference type="ChEBI" id="CHEBI:30616"/>
    </ligand>
</feature>
<dbReference type="PANTHER" id="PTHR13504:SF35">
    <property type="entry name" value="PROTEIN ADENYLYLTRANSFERASE SOFIC"/>
    <property type="match status" value="1"/>
</dbReference>
<dbReference type="PANTHER" id="PTHR13504">
    <property type="entry name" value="FIDO DOMAIN-CONTAINING PROTEIN DDB_G0283145"/>
    <property type="match status" value="1"/>
</dbReference>
<keyword evidence="2" id="KW-0547">Nucleotide-binding</keyword>
<sequence length="353" mass="40704">MTWQPTSLPYSKELETKQVLKALNQAHRALAELKGVARSIPRQDILINSLSIQEAKDSSEVENIVTTHDELYRSSLGPDYDVSPQAKEVKNYISALKRGFDIVTKHGILTSNHIIEIQTVLEGNNAGFRKLPGTALKNQQTGEVVYTPPQEYDEIVRLMQNLELFINDPEMSEVDPIIKMAVIHFQFESIHPFYDGNGRTGRIINILYLVLQGLLDLPILYLSHFIIQNKSEYYMHLQEVRKTGEWEDWLLYMIQGVEQTALSTMHKVEEIKRAMMVLKNVLRENYKFYSQDLLNHLFHHPYTKIEYLQEALRISRPTAAGYLNQLAKDGVLIKKVSKPNYYINPYLTKALTP</sequence>
<organism evidence="4 5">
    <name type="scientific">Arthrospiribacter ruber</name>
    <dbReference type="NCBI Taxonomy" id="2487934"/>
    <lineage>
        <taxon>Bacteria</taxon>
        <taxon>Pseudomonadati</taxon>
        <taxon>Bacteroidota</taxon>
        <taxon>Cytophagia</taxon>
        <taxon>Cytophagales</taxon>
        <taxon>Cyclobacteriaceae</taxon>
        <taxon>Arthrospiribacter</taxon>
    </lineage>
</organism>